<dbReference type="RefSeq" id="WP_002892264.1">
    <property type="nucleotide sequence ID" value="NZ_ALIF01000007.1"/>
</dbReference>
<accession>J7SHL0</accession>
<dbReference type="InterPro" id="IPR003593">
    <property type="entry name" value="AAA+_ATPase"/>
</dbReference>
<evidence type="ECO:0000256" key="9">
    <source>
        <dbReference type="ARBA" id="ARBA00043264"/>
    </source>
</evidence>
<evidence type="ECO:0000259" key="13">
    <source>
        <dbReference type="PROSITE" id="PS50990"/>
    </source>
</evidence>
<feature type="domain" description="ABC transporter" evidence="11">
    <location>
        <begin position="462"/>
        <end position="685"/>
    </location>
</feature>
<evidence type="ECO:0000256" key="4">
    <source>
        <dbReference type="ARBA" id="ARBA00022807"/>
    </source>
</evidence>
<dbReference type="Pfam" id="PF00005">
    <property type="entry name" value="ABC_tran"/>
    <property type="match status" value="1"/>
</dbReference>
<dbReference type="GO" id="GO:0008234">
    <property type="term" value="F:cysteine-type peptidase activity"/>
    <property type="evidence" value="ECO:0007669"/>
    <property type="project" value="UniProtKB-KW"/>
</dbReference>
<dbReference type="InterPro" id="IPR011527">
    <property type="entry name" value="ABC1_TM_dom"/>
</dbReference>
<evidence type="ECO:0000256" key="3">
    <source>
        <dbReference type="ARBA" id="ARBA00022741"/>
    </source>
</evidence>
<sequence length="693" mass="79412">MKIILQNNESDCLLACYAMLLNNLGLEIPLYEIYKEDMIPADGLNVSYLIKLNKRFKVGIKAYRILLKDIAVCLEKNIPVILHWNDNHFVVLLKIRNKKYTIIDPAIGKITYSEEEVLKHYSGICVTVFKGVEFKRIKYSNLFVEQLRQTIRLKPAMYFILALGLTQAGVFLFSITIRNILDVKYSFIASLLMLMSVVVVQLISVLIKNETISEFNNDFDENYVNKLFKMLLNKPLLYFRNMSNGVLGEKINLKSTIRDSITLKLLPSIVGFISLFVVILYLLTISTKLTFILLILLIFYGIVSSVLYKKQNELNHAYLQYLIDFNSVLQTDLENIDFIKIARKEEQIFKSWKSSNNLVTDKYSSILKVENFSQFVGSTFNYISLSLILILGIYFKAYFEVSIPDLILYQTSVSLMISFFEQIKQSIFEIAKLQVYAEKQSDLFTNNASIEIPIDNEQSSVIRCDKVNFSYNNQKLYSGINLEILKGEKIAILGESGSGKSTLLLLLLGMLRYDGELTYGVSDFTSRIGVVLQNMTLVPDTILKNLDCAPSDEDLERILRDTGGERVIAKLPNKLFSKVLKSGKNLSGGQIQKLLISRSLLNKRDIIFWDEAFSNLDEKSKKKIYTDVLSNPFYSDKTMVIVSHQLDIVNYVDSIIFVDKSSGDVIKDTHDNLIYRNQNYRKLFGLKEKVHND</sequence>
<keyword evidence="14" id="KW-0614">Plasmid</keyword>
<evidence type="ECO:0000256" key="7">
    <source>
        <dbReference type="ARBA" id="ARBA00022989"/>
    </source>
</evidence>
<dbReference type="InterPro" id="IPR017871">
    <property type="entry name" value="ABC_transporter-like_CS"/>
</dbReference>
<dbReference type="GO" id="GO:0005886">
    <property type="term" value="C:plasma membrane"/>
    <property type="evidence" value="ECO:0007669"/>
    <property type="project" value="UniProtKB-SubCell"/>
</dbReference>
<keyword evidence="4" id="KW-0645">Protease</keyword>
<dbReference type="PROSITE" id="PS50929">
    <property type="entry name" value="ABC_TM1F"/>
    <property type="match status" value="1"/>
</dbReference>
<keyword evidence="3" id="KW-0547">Nucleotide-binding</keyword>
<comment type="subcellular location">
    <subcellularLocation>
        <location evidence="1">Cell membrane</location>
        <topology evidence="1">Multi-pass membrane protein</topology>
    </subcellularLocation>
</comment>
<proteinExistence type="predicted"/>
<keyword evidence="8 10" id="KW-0472">Membrane</keyword>
<dbReference type="MEROPS" id="C39.003"/>
<dbReference type="GO" id="GO:0043213">
    <property type="term" value="P:bacteriocin transport"/>
    <property type="evidence" value="ECO:0007669"/>
    <property type="project" value="UniProtKB-KW"/>
</dbReference>
<dbReference type="InterPro" id="IPR005074">
    <property type="entry name" value="Peptidase_C39"/>
</dbReference>
<dbReference type="GO" id="GO:0140359">
    <property type="term" value="F:ABC-type transporter activity"/>
    <property type="evidence" value="ECO:0007669"/>
    <property type="project" value="InterPro"/>
</dbReference>
<dbReference type="SMART" id="SM00382">
    <property type="entry name" value="AAA"/>
    <property type="match status" value="1"/>
</dbReference>
<feature type="transmembrane region" description="Helical" evidence="10">
    <location>
        <begin position="187"/>
        <end position="207"/>
    </location>
</feature>
<dbReference type="GO" id="GO:0005524">
    <property type="term" value="F:ATP binding"/>
    <property type="evidence" value="ECO:0007669"/>
    <property type="project" value="UniProtKB-KW"/>
</dbReference>
<keyword evidence="15" id="KW-1185">Reference proteome</keyword>
<dbReference type="GO" id="GO:0006508">
    <property type="term" value="P:proteolysis"/>
    <property type="evidence" value="ECO:0007669"/>
    <property type="project" value="InterPro"/>
</dbReference>
<name>J7SHL0_STRSL</name>
<dbReference type="InterPro" id="IPR003439">
    <property type="entry name" value="ABC_transporter-like_ATP-bd"/>
</dbReference>
<feature type="domain" description="ABC transmembrane type-1" evidence="12">
    <location>
        <begin position="160"/>
        <end position="423"/>
    </location>
</feature>
<dbReference type="Gene3D" id="1.20.1560.10">
    <property type="entry name" value="ABC transporter type 1, transmembrane domain"/>
    <property type="match status" value="1"/>
</dbReference>
<dbReference type="CDD" id="cd02425">
    <property type="entry name" value="Peptidase_C39F"/>
    <property type="match status" value="1"/>
</dbReference>
<dbReference type="PANTHER" id="PTHR24221:SF654">
    <property type="entry name" value="ATP-BINDING CASSETTE SUB-FAMILY B MEMBER 6"/>
    <property type="match status" value="1"/>
</dbReference>
<evidence type="ECO:0000313" key="15">
    <source>
        <dbReference type="Proteomes" id="UP000006983"/>
    </source>
</evidence>
<keyword evidence="7 10" id="KW-1133">Transmembrane helix</keyword>
<feature type="transmembrane region" description="Helical" evidence="10">
    <location>
        <begin position="156"/>
        <end position="181"/>
    </location>
</feature>
<keyword evidence="6" id="KW-0813">Transport</keyword>
<evidence type="ECO:0000259" key="12">
    <source>
        <dbReference type="PROSITE" id="PS50929"/>
    </source>
</evidence>
<evidence type="ECO:0000256" key="5">
    <source>
        <dbReference type="ARBA" id="ARBA00022840"/>
    </source>
</evidence>
<keyword evidence="9" id="KW-0080">Bacteriocin transport</keyword>
<feature type="transmembrane region" description="Helical" evidence="10">
    <location>
        <begin position="375"/>
        <end position="395"/>
    </location>
</feature>
<dbReference type="Gene3D" id="3.90.70.10">
    <property type="entry name" value="Cysteine proteinases"/>
    <property type="match status" value="1"/>
</dbReference>
<gene>
    <name evidence="14" type="ORF">RSSL_00902</name>
</gene>
<protein>
    <submittedName>
        <fullName evidence="14">Lacticin/lactococcin transport ATP-binding protein lcnDR3</fullName>
    </submittedName>
</protein>
<feature type="transmembrane region" description="Helical" evidence="10">
    <location>
        <begin position="261"/>
        <end position="283"/>
    </location>
</feature>
<dbReference type="GO" id="GO:0015031">
    <property type="term" value="P:protein transport"/>
    <property type="evidence" value="ECO:0007669"/>
    <property type="project" value="UniProtKB-KW"/>
</dbReference>
<geneLocation type="plasmid" evidence="14">
    <name>pRSSL1</name>
</geneLocation>
<keyword evidence="5 14" id="KW-0067">ATP-binding</keyword>
<dbReference type="InterPro" id="IPR033839">
    <property type="entry name" value="Lacticin_481_peptidase"/>
</dbReference>
<keyword evidence="4" id="KW-0378">Hydrolase</keyword>
<feature type="transmembrane region" description="Helical" evidence="10">
    <location>
        <begin position="289"/>
        <end position="308"/>
    </location>
</feature>
<dbReference type="PROSITE" id="PS50990">
    <property type="entry name" value="PEPTIDASE_C39"/>
    <property type="match status" value="1"/>
</dbReference>
<evidence type="ECO:0000256" key="8">
    <source>
        <dbReference type="ARBA" id="ARBA00023136"/>
    </source>
</evidence>
<keyword evidence="6" id="KW-0653">Protein transport</keyword>
<comment type="caution">
    <text evidence="14">The sequence shown here is derived from an EMBL/GenBank/DDBJ whole genome shotgun (WGS) entry which is preliminary data.</text>
</comment>
<dbReference type="PROSITE" id="PS50893">
    <property type="entry name" value="ABC_TRANSPORTER_2"/>
    <property type="match status" value="1"/>
</dbReference>
<dbReference type="Proteomes" id="UP000006983">
    <property type="component" value="Unassembled WGS sequence"/>
</dbReference>
<dbReference type="SUPFAM" id="SSF52540">
    <property type="entry name" value="P-loop containing nucleoside triphosphate hydrolases"/>
    <property type="match status" value="1"/>
</dbReference>
<evidence type="ECO:0000256" key="10">
    <source>
        <dbReference type="SAM" id="Phobius"/>
    </source>
</evidence>
<evidence type="ECO:0000313" key="14">
    <source>
        <dbReference type="EMBL" id="EJO15237.1"/>
    </source>
</evidence>
<dbReference type="AlphaFoldDB" id="J7SHL0"/>
<dbReference type="Pfam" id="PF03412">
    <property type="entry name" value="Peptidase_C39"/>
    <property type="match status" value="1"/>
</dbReference>
<keyword evidence="4" id="KW-0788">Thiol protease</keyword>
<dbReference type="PANTHER" id="PTHR24221">
    <property type="entry name" value="ATP-BINDING CASSETTE SUB-FAMILY B"/>
    <property type="match status" value="1"/>
</dbReference>
<dbReference type="PROSITE" id="PS00211">
    <property type="entry name" value="ABC_TRANSPORTER_1"/>
    <property type="match status" value="1"/>
</dbReference>
<evidence type="ECO:0000256" key="1">
    <source>
        <dbReference type="ARBA" id="ARBA00004651"/>
    </source>
</evidence>
<dbReference type="InterPro" id="IPR039421">
    <property type="entry name" value="Type_1_exporter"/>
</dbReference>
<dbReference type="Gene3D" id="3.40.50.300">
    <property type="entry name" value="P-loop containing nucleotide triphosphate hydrolases"/>
    <property type="match status" value="1"/>
</dbReference>
<dbReference type="InterPro" id="IPR027417">
    <property type="entry name" value="P-loop_NTPase"/>
</dbReference>
<dbReference type="SUPFAM" id="SSF90123">
    <property type="entry name" value="ABC transporter transmembrane region"/>
    <property type="match status" value="1"/>
</dbReference>
<dbReference type="InterPro" id="IPR036640">
    <property type="entry name" value="ABC1_TM_sf"/>
</dbReference>
<organism evidence="14 15">
    <name type="scientific">Streptococcus salivarius K12</name>
    <dbReference type="NCBI Taxonomy" id="1200793"/>
    <lineage>
        <taxon>Bacteria</taxon>
        <taxon>Bacillati</taxon>
        <taxon>Bacillota</taxon>
        <taxon>Bacilli</taxon>
        <taxon>Lactobacillales</taxon>
        <taxon>Streptococcaceae</taxon>
        <taxon>Streptococcus</taxon>
    </lineage>
</organism>
<keyword evidence="2 10" id="KW-0812">Transmembrane</keyword>
<dbReference type="GO" id="GO:0016887">
    <property type="term" value="F:ATP hydrolysis activity"/>
    <property type="evidence" value="ECO:0007669"/>
    <property type="project" value="InterPro"/>
</dbReference>
<evidence type="ECO:0000259" key="11">
    <source>
        <dbReference type="PROSITE" id="PS50893"/>
    </source>
</evidence>
<dbReference type="PATRIC" id="fig|1200793.3.peg.2047"/>
<dbReference type="EMBL" id="ALIF01000007">
    <property type="protein sequence ID" value="EJO15237.1"/>
    <property type="molecule type" value="Genomic_DNA"/>
</dbReference>
<reference evidence="14 15" key="1">
    <citation type="journal article" date="2012" name="J. Bacteriol.">
        <title>Genome Sequence of the Lantibiotic Bacteriocin Producer Streptococcus salivarius Strain K12.</title>
        <authorList>
            <person name="Barretto C."/>
            <person name="Alvarez-Martin P."/>
            <person name="Foata F."/>
            <person name="Renault P."/>
            <person name="Berger B."/>
        </authorList>
    </citation>
    <scope>NUCLEOTIDE SEQUENCE [LARGE SCALE GENOMIC DNA]</scope>
    <source>
        <strain evidence="14 15">K12</strain>
        <plasmid evidence="14">pRSSL1</plasmid>
    </source>
</reference>
<evidence type="ECO:0000256" key="2">
    <source>
        <dbReference type="ARBA" id="ARBA00022692"/>
    </source>
</evidence>
<evidence type="ECO:0000256" key="6">
    <source>
        <dbReference type="ARBA" id="ARBA00022927"/>
    </source>
</evidence>
<dbReference type="Pfam" id="PF00664">
    <property type="entry name" value="ABC_membrane"/>
    <property type="match status" value="1"/>
</dbReference>
<feature type="domain" description="Peptidase C39" evidence="13">
    <location>
        <begin position="6"/>
        <end position="128"/>
    </location>
</feature>